<sequence length="250" mass="28816">MGSNNALLFEAVAARKRNEDSKGPALLRLPGEVRNIIYNYVVEDNRWSYPRHGNEVEGKAIACSSRVYWRKAQYKPNRQPLAMTLTCHKLYIETRHLPFDTTTFKFRCMSHLDLWLAQTAPPYLNTFYAEITRNSRSDHSGHFGSLDVEGGTFERNCGWCDASMYPFQYYRKKAMPTPPPIWSTADLFGPRPPPPMPMLVPPIPDDLKGRWPTTLTQLRLKICRPDDHILAYVGEVQKVLRQKGIDLFLE</sequence>
<accession>A0ABR3S5U7</accession>
<organism evidence="1 2">
    <name type="scientific">Paraconiothyrium brasiliense</name>
    <dbReference type="NCBI Taxonomy" id="300254"/>
    <lineage>
        <taxon>Eukaryota</taxon>
        <taxon>Fungi</taxon>
        <taxon>Dikarya</taxon>
        <taxon>Ascomycota</taxon>
        <taxon>Pezizomycotina</taxon>
        <taxon>Dothideomycetes</taxon>
        <taxon>Pleosporomycetidae</taxon>
        <taxon>Pleosporales</taxon>
        <taxon>Massarineae</taxon>
        <taxon>Didymosphaeriaceae</taxon>
        <taxon>Paraconiothyrium</taxon>
    </lineage>
</organism>
<protein>
    <submittedName>
        <fullName evidence="1">Uncharacterized protein</fullName>
    </submittedName>
</protein>
<dbReference type="PANTHER" id="PTHR38790">
    <property type="entry name" value="2EXR DOMAIN-CONTAINING PROTEIN-RELATED"/>
    <property type="match status" value="1"/>
</dbReference>
<gene>
    <name evidence="1" type="ORF">SLS60_000089</name>
</gene>
<dbReference type="PANTHER" id="PTHR38790:SF4">
    <property type="entry name" value="2EXR DOMAIN-CONTAINING PROTEIN"/>
    <property type="match status" value="1"/>
</dbReference>
<proteinExistence type="predicted"/>
<name>A0ABR3S5U7_9PLEO</name>
<evidence type="ECO:0000313" key="1">
    <source>
        <dbReference type="EMBL" id="KAL1611868.1"/>
    </source>
</evidence>
<dbReference type="Proteomes" id="UP001521785">
    <property type="component" value="Unassembled WGS sequence"/>
</dbReference>
<reference evidence="1 2" key="1">
    <citation type="submission" date="2024-02" db="EMBL/GenBank/DDBJ databases">
        <title>De novo assembly and annotation of 12 fungi associated with fruit tree decline syndrome in Ontario, Canada.</title>
        <authorList>
            <person name="Sulman M."/>
            <person name="Ellouze W."/>
            <person name="Ilyukhin E."/>
        </authorList>
    </citation>
    <scope>NUCLEOTIDE SEQUENCE [LARGE SCALE GENOMIC DNA]</scope>
    <source>
        <strain evidence="1 2">M42-189</strain>
    </source>
</reference>
<comment type="caution">
    <text evidence="1">The sequence shown here is derived from an EMBL/GenBank/DDBJ whole genome shotgun (WGS) entry which is preliminary data.</text>
</comment>
<dbReference type="EMBL" id="JAKJXO020000001">
    <property type="protein sequence ID" value="KAL1611868.1"/>
    <property type="molecule type" value="Genomic_DNA"/>
</dbReference>
<evidence type="ECO:0000313" key="2">
    <source>
        <dbReference type="Proteomes" id="UP001521785"/>
    </source>
</evidence>
<keyword evidence="2" id="KW-1185">Reference proteome</keyword>